<dbReference type="SUPFAM" id="SSF52058">
    <property type="entry name" value="L domain-like"/>
    <property type="match status" value="2"/>
</dbReference>
<dbReference type="EMBL" id="KN847580">
    <property type="protein sequence ID" value="KIV99268.1"/>
    <property type="molecule type" value="Genomic_DNA"/>
</dbReference>
<dbReference type="AlphaFoldDB" id="A0A0D2AJY8"/>
<evidence type="ECO:0000313" key="9">
    <source>
        <dbReference type="Proteomes" id="UP000053259"/>
    </source>
</evidence>
<dbReference type="EMBL" id="KN847580">
    <property type="protein sequence ID" value="KIV99269.1"/>
    <property type="molecule type" value="Genomic_DNA"/>
</dbReference>
<gene>
    <name evidence="8" type="ORF">PV09_09038</name>
</gene>
<evidence type="ECO:0000256" key="1">
    <source>
        <dbReference type="ARBA" id="ARBA00004191"/>
    </source>
</evidence>
<dbReference type="Proteomes" id="UP000053259">
    <property type="component" value="Unassembled WGS sequence"/>
</dbReference>
<evidence type="ECO:0000256" key="3">
    <source>
        <dbReference type="ARBA" id="ARBA00022525"/>
    </source>
</evidence>
<evidence type="ECO:0000256" key="2">
    <source>
        <dbReference type="ARBA" id="ARBA00022512"/>
    </source>
</evidence>
<evidence type="ECO:0000256" key="5">
    <source>
        <dbReference type="ARBA" id="ARBA00023180"/>
    </source>
</evidence>
<evidence type="ECO:0000256" key="4">
    <source>
        <dbReference type="ARBA" id="ARBA00022729"/>
    </source>
</evidence>
<dbReference type="GeneID" id="27317011"/>
<organism evidence="8 9">
    <name type="scientific">Verruconis gallopava</name>
    <dbReference type="NCBI Taxonomy" id="253628"/>
    <lineage>
        <taxon>Eukaryota</taxon>
        <taxon>Fungi</taxon>
        <taxon>Dikarya</taxon>
        <taxon>Ascomycota</taxon>
        <taxon>Pezizomycotina</taxon>
        <taxon>Dothideomycetes</taxon>
        <taxon>Pleosporomycetidae</taxon>
        <taxon>Venturiales</taxon>
        <taxon>Sympoventuriaceae</taxon>
        <taxon>Verruconis</taxon>
    </lineage>
</organism>
<dbReference type="Pfam" id="PF12454">
    <property type="entry name" value="Ecm33"/>
    <property type="match status" value="1"/>
</dbReference>
<dbReference type="HOGENOM" id="CLU_035846_0_1_1"/>
<keyword evidence="3" id="KW-0964">Secreted</keyword>
<dbReference type="InterPro" id="IPR026906">
    <property type="entry name" value="LRR_5"/>
</dbReference>
<evidence type="ECO:0000256" key="6">
    <source>
        <dbReference type="SAM" id="MobiDB-lite"/>
    </source>
</evidence>
<dbReference type="Pfam" id="PF13306">
    <property type="entry name" value="LRR_5"/>
    <property type="match status" value="2"/>
</dbReference>
<dbReference type="GO" id="GO:0031505">
    <property type="term" value="P:fungal-type cell wall organization"/>
    <property type="evidence" value="ECO:0007669"/>
    <property type="project" value="TreeGrafter"/>
</dbReference>
<evidence type="ECO:0000313" key="8">
    <source>
        <dbReference type="EMBL" id="KIV99268.1"/>
    </source>
</evidence>
<dbReference type="FunCoup" id="A0A0D2AJY8">
    <property type="interactions" value="148"/>
</dbReference>
<dbReference type="GO" id="GO:0009986">
    <property type="term" value="C:cell surface"/>
    <property type="evidence" value="ECO:0007669"/>
    <property type="project" value="TreeGrafter"/>
</dbReference>
<dbReference type="PANTHER" id="PTHR31018:SF3">
    <property type="entry name" value="RECEPTOR PROTEIN-TYROSINE KINASE"/>
    <property type="match status" value="1"/>
</dbReference>
<dbReference type="OrthoDB" id="536881at2759"/>
<feature type="compositionally biased region" description="Low complexity" evidence="6">
    <location>
        <begin position="356"/>
        <end position="368"/>
    </location>
</feature>
<keyword evidence="5" id="KW-0325">Glycoprotein</keyword>
<dbReference type="Gene3D" id="3.80.20.20">
    <property type="entry name" value="Receptor L-domain"/>
    <property type="match status" value="2"/>
</dbReference>
<comment type="subcellular location">
    <subcellularLocation>
        <location evidence="1">Secreted</location>
        <location evidence="1">Cell wall</location>
    </subcellularLocation>
</comment>
<sequence length="395" mass="40730">MAFLRYALPALAAAGSAFAQSNSCSTSATLTVVSPADASALSSCTTFSGSVAIATEAAGDFSFPSVREITGDLTATGATNVTSISADSIESIGGTFGLDNLQRLNTLNFQEITSVGKLDFSGLPNLNTLNFPQNIQSAQSLNIQNTFLSSLNGINLQSVESIYIANNNLLQDISFQVSNLTGTINVESNGDQLKCAFPNLITAANITFRDVPSISIPSLTNTTGSLGFYENTITTINAPNLTTVGGTLAINTNPKLTNISMPVLQTITGGLQVQNNTILEEVTFPALTTISGATDMYGNFTSVSLPALKDNRGGFNLQSTGNITASCDVFNNEHGQSSVIKGKYQCAGSLTNPGNSSTTATGSGSSSTKKSEAGDVRINAAAMGLSGLVAAMFAL</sequence>
<keyword evidence="9" id="KW-1185">Reference proteome</keyword>
<protein>
    <recommendedName>
        <fullName evidence="10">Protein ecm33</fullName>
    </recommendedName>
</protein>
<dbReference type="STRING" id="253628.A0A0D2AJY8"/>
<dbReference type="GO" id="GO:0009277">
    <property type="term" value="C:fungal-type cell wall"/>
    <property type="evidence" value="ECO:0007669"/>
    <property type="project" value="TreeGrafter"/>
</dbReference>
<evidence type="ECO:0000256" key="7">
    <source>
        <dbReference type="SAM" id="SignalP"/>
    </source>
</evidence>
<keyword evidence="2" id="KW-0134">Cell wall</keyword>
<feature type="region of interest" description="Disordered" evidence="6">
    <location>
        <begin position="353"/>
        <end position="372"/>
    </location>
</feature>
<dbReference type="RefSeq" id="XP_016209138.1">
    <property type="nucleotide sequence ID" value="XM_016363027.1"/>
</dbReference>
<feature type="signal peptide" evidence="7">
    <location>
        <begin position="1"/>
        <end position="19"/>
    </location>
</feature>
<name>A0A0D2AJY8_9PEZI</name>
<dbReference type="InterPro" id="IPR036941">
    <property type="entry name" value="Rcpt_L-dom_sf"/>
</dbReference>
<evidence type="ECO:0008006" key="10">
    <source>
        <dbReference type="Google" id="ProtNLM"/>
    </source>
</evidence>
<dbReference type="RefSeq" id="XP_016209139.1">
    <property type="nucleotide sequence ID" value="XM_016363028.1"/>
</dbReference>
<feature type="chain" id="PRO_5007395186" description="Protein ecm33" evidence="7">
    <location>
        <begin position="20"/>
        <end position="395"/>
    </location>
</feature>
<proteinExistence type="predicted"/>
<dbReference type="VEuPathDB" id="FungiDB:PV09_09038"/>
<dbReference type="PANTHER" id="PTHR31018">
    <property type="entry name" value="SPORULATION-SPECIFIC PROTEIN-RELATED"/>
    <property type="match status" value="1"/>
</dbReference>
<keyword evidence="4 7" id="KW-0732">Signal</keyword>
<dbReference type="GO" id="GO:0005886">
    <property type="term" value="C:plasma membrane"/>
    <property type="evidence" value="ECO:0007669"/>
    <property type="project" value="TreeGrafter"/>
</dbReference>
<accession>A0A0D2AJY8</accession>
<dbReference type="InterPro" id="IPR051648">
    <property type="entry name" value="CWI-Assembly_Regulator"/>
</dbReference>
<reference evidence="8 9" key="1">
    <citation type="submission" date="2015-01" db="EMBL/GenBank/DDBJ databases">
        <title>The Genome Sequence of Ochroconis gallopava CBS43764.</title>
        <authorList>
            <consortium name="The Broad Institute Genomics Platform"/>
            <person name="Cuomo C."/>
            <person name="de Hoog S."/>
            <person name="Gorbushina A."/>
            <person name="Stielow B."/>
            <person name="Teixiera M."/>
            <person name="Abouelleil A."/>
            <person name="Chapman S.B."/>
            <person name="Priest M."/>
            <person name="Young S.K."/>
            <person name="Wortman J."/>
            <person name="Nusbaum C."/>
            <person name="Birren B."/>
        </authorList>
    </citation>
    <scope>NUCLEOTIDE SEQUENCE [LARGE SCALE GENOMIC DNA]</scope>
    <source>
        <strain evidence="8 9">CBS 43764</strain>
    </source>
</reference>